<dbReference type="Gene3D" id="2.60.120.1540">
    <property type="match status" value="1"/>
</dbReference>
<dbReference type="InterPro" id="IPR009048">
    <property type="entry name" value="A-macroglobulin_rcpt-bd"/>
</dbReference>
<organism evidence="1">
    <name type="scientific">Cyprideis torosa</name>
    <dbReference type="NCBI Taxonomy" id="163714"/>
    <lineage>
        <taxon>Eukaryota</taxon>
        <taxon>Metazoa</taxon>
        <taxon>Ecdysozoa</taxon>
        <taxon>Arthropoda</taxon>
        <taxon>Crustacea</taxon>
        <taxon>Oligostraca</taxon>
        <taxon>Ostracoda</taxon>
        <taxon>Podocopa</taxon>
        <taxon>Podocopida</taxon>
        <taxon>Cytherocopina</taxon>
        <taxon>Cytheroidea</taxon>
        <taxon>Cytherideidae</taxon>
        <taxon>Cyprideis</taxon>
    </lineage>
</organism>
<dbReference type="Gene3D" id="1.50.10.20">
    <property type="match status" value="1"/>
</dbReference>
<sequence>MLEMYFPSAASEGAFLLLSQHARRHGEFTYWSPHELQLPSYVVEAQSPHVVPLLPQQSDSLSVEATGYALMVHVVRQELFTNTIVRWLTVMRHSQAGWGSTRDSIVAFKALIDYSVQSRLTREITDLTVAVEASPLRGLVKNFFVNRDNMALTQKLGIPNAYGQVKLQGNGAGVALAQLALRYHVDRDEFLTPSPVPDAFQVETHMTLSGRNSSLMELKSCQRWLRGRQTGISSRVVLELPVPSGYEILESKLRHYIRHSGIENLNHAQVLPGKIAFFFSYLKTDDTCINLSLSRRYPVANMTRYLPVRLYHFDAPEEYVEKIIDAIRLYSLDICQVCGSYQCPYCPIYSSGPLLQTGYISVLVVGAFAFFSRVSFINVM</sequence>
<dbReference type="SMART" id="SM01361">
    <property type="entry name" value="A2M_recep"/>
    <property type="match status" value="1"/>
</dbReference>
<dbReference type="Pfam" id="PF07677">
    <property type="entry name" value="A2M_recep"/>
    <property type="match status" value="1"/>
</dbReference>
<dbReference type="PANTHER" id="PTHR11412">
    <property type="entry name" value="MACROGLOBULIN / COMPLEMENT"/>
    <property type="match status" value="1"/>
</dbReference>
<reference evidence="1" key="1">
    <citation type="submission" date="2020-11" db="EMBL/GenBank/DDBJ databases">
        <authorList>
            <person name="Tran Van P."/>
        </authorList>
    </citation>
    <scope>NUCLEOTIDE SEQUENCE</scope>
</reference>
<proteinExistence type="predicted"/>
<dbReference type="Pfam" id="PF07678">
    <property type="entry name" value="TED_complement"/>
    <property type="match status" value="1"/>
</dbReference>
<dbReference type="InterPro" id="IPR050473">
    <property type="entry name" value="A2M/Complement_sys"/>
</dbReference>
<accession>A0A7R8ZLV1</accession>
<dbReference type="InterPro" id="IPR011626">
    <property type="entry name" value="Alpha-macroglobulin_TED"/>
</dbReference>
<dbReference type="AlphaFoldDB" id="A0A7R8ZLV1"/>
<dbReference type="GO" id="GO:0005615">
    <property type="term" value="C:extracellular space"/>
    <property type="evidence" value="ECO:0007669"/>
    <property type="project" value="InterPro"/>
</dbReference>
<dbReference type="PANTHER" id="PTHR11412:SF172">
    <property type="entry name" value="LD23292P"/>
    <property type="match status" value="1"/>
</dbReference>
<name>A0A7R8ZLV1_9CRUS</name>
<dbReference type="SUPFAM" id="SSF48239">
    <property type="entry name" value="Terpenoid cyclases/Protein prenyltransferases"/>
    <property type="match status" value="1"/>
</dbReference>
<dbReference type="SUPFAM" id="SSF49410">
    <property type="entry name" value="Alpha-macroglobulin receptor domain"/>
    <property type="match status" value="1"/>
</dbReference>
<evidence type="ECO:0000313" key="1">
    <source>
        <dbReference type="EMBL" id="CAD7229395.1"/>
    </source>
</evidence>
<dbReference type="OrthoDB" id="6359008at2759"/>
<dbReference type="EMBL" id="OB662043">
    <property type="protein sequence ID" value="CAD7229395.1"/>
    <property type="molecule type" value="Genomic_DNA"/>
</dbReference>
<dbReference type="InterPro" id="IPR036595">
    <property type="entry name" value="A-macroglobulin_rcpt-bd_sf"/>
</dbReference>
<protein>
    <submittedName>
        <fullName evidence="1">Uncharacterized protein</fullName>
    </submittedName>
</protein>
<dbReference type="InterPro" id="IPR008930">
    <property type="entry name" value="Terpenoid_cyclase/PrenylTrfase"/>
</dbReference>
<gene>
    <name evidence="1" type="ORF">CTOB1V02_LOCUS7267</name>
</gene>
<dbReference type="Gene3D" id="2.60.40.690">
    <property type="entry name" value="Alpha-macroglobulin, receptor-binding domain"/>
    <property type="match status" value="1"/>
</dbReference>